<gene>
    <name evidence="1" type="ORF">L6164_025998</name>
</gene>
<name>A0ACB9M2J0_BAUVA</name>
<protein>
    <submittedName>
        <fullName evidence="1">Uncharacterized protein</fullName>
    </submittedName>
</protein>
<organism evidence="1 2">
    <name type="scientific">Bauhinia variegata</name>
    <name type="common">Purple orchid tree</name>
    <name type="synonym">Phanera variegata</name>
    <dbReference type="NCBI Taxonomy" id="167791"/>
    <lineage>
        <taxon>Eukaryota</taxon>
        <taxon>Viridiplantae</taxon>
        <taxon>Streptophyta</taxon>
        <taxon>Embryophyta</taxon>
        <taxon>Tracheophyta</taxon>
        <taxon>Spermatophyta</taxon>
        <taxon>Magnoliopsida</taxon>
        <taxon>eudicotyledons</taxon>
        <taxon>Gunneridae</taxon>
        <taxon>Pentapetalae</taxon>
        <taxon>rosids</taxon>
        <taxon>fabids</taxon>
        <taxon>Fabales</taxon>
        <taxon>Fabaceae</taxon>
        <taxon>Cercidoideae</taxon>
        <taxon>Cercideae</taxon>
        <taxon>Bauhiniinae</taxon>
        <taxon>Bauhinia</taxon>
    </lineage>
</organism>
<proteinExistence type="predicted"/>
<evidence type="ECO:0000313" key="1">
    <source>
        <dbReference type="EMBL" id="KAI4318203.1"/>
    </source>
</evidence>
<sequence>MHSYTPMPHNNAIKKLLVTKIASLKRKAEFPLDNHVAKKIVCCKKTSTRSTESWVEFLLKCTVDELERLAEEVQHLKQEITELKRKQVDENSDSAASADGDDEEDDEYVDSDGK</sequence>
<evidence type="ECO:0000313" key="2">
    <source>
        <dbReference type="Proteomes" id="UP000828941"/>
    </source>
</evidence>
<comment type="caution">
    <text evidence="1">The sequence shown here is derived from an EMBL/GenBank/DDBJ whole genome shotgun (WGS) entry which is preliminary data.</text>
</comment>
<dbReference type="EMBL" id="CM039435">
    <property type="protein sequence ID" value="KAI4318203.1"/>
    <property type="molecule type" value="Genomic_DNA"/>
</dbReference>
<reference evidence="1 2" key="1">
    <citation type="journal article" date="2022" name="DNA Res.">
        <title>Chromosomal-level genome assembly of the orchid tree Bauhinia variegata (Leguminosae; Cercidoideae) supports the allotetraploid origin hypothesis of Bauhinia.</title>
        <authorList>
            <person name="Zhong Y."/>
            <person name="Chen Y."/>
            <person name="Zheng D."/>
            <person name="Pang J."/>
            <person name="Liu Y."/>
            <person name="Luo S."/>
            <person name="Meng S."/>
            <person name="Qian L."/>
            <person name="Wei D."/>
            <person name="Dai S."/>
            <person name="Zhou R."/>
        </authorList>
    </citation>
    <scope>NUCLEOTIDE SEQUENCE [LARGE SCALE GENOMIC DNA]</scope>
    <source>
        <strain evidence="1">BV-YZ2020</strain>
    </source>
</reference>
<dbReference type="Proteomes" id="UP000828941">
    <property type="component" value="Chromosome 10"/>
</dbReference>
<keyword evidence="2" id="KW-1185">Reference proteome</keyword>
<accession>A0ACB9M2J0</accession>